<keyword evidence="12" id="KW-1185">Reference proteome</keyword>
<dbReference type="Pfam" id="PF00005">
    <property type="entry name" value="ABC_tran"/>
    <property type="match status" value="1"/>
</dbReference>
<dbReference type="PANTHER" id="PTHR43297">
    <property type="entry name" value="OLIGOPEPTIDE TRANSPORT ATP-BINDING PROTEIN APPD"/>
    <property type="match status" value="1"/>
</dbReference>
<comment type="caution">
    <text evidence="10">The sequence shown here is derived from an EMBL/GenBank/DDBJ whole genome shotgun (WGS) entry which is preliminary data.</text>
</comment>
<evidence type="ECO:0000256" key="6">
    <source>
        <dbReference type="ARBA" id="ARBA00022840"/>
    </source>
</evidence>
<comment type="similarity">
    <text evidence="2">Belongs to the ABC transporter superfamily.</text>
</comment>
<dbReference type="GO" id="GO:0016887">
    <property type="term" value="F:ATP hydrolysis activity"/>
    <property type="evidence" value="ECO:0007669"/>
    <property type="project" value="InterPro"/>
</dbReference>
<dbReference type="RefSeq" id="WP_049739563.1">
    <property type="nucleotide sequence ID" value="NZ_BJON01000014.1"/>
</dbReference>
<dbReference type="NCBIfam" id="TIGR01727">
    <property type="entry name" value="oligo_HPY"/>
    <property type="match status" value="1"/>
</dbReference>
<reference evidence="10" key="2">
    <citation type="submission" date="2015-07" db="EMBL/GenBank/DDBJ databases">
        <title>MeaNS - Measles Nucleotide Surveillance Program.</title>
        <authorList>
            <person name="Tran T."/>
            <person name="Druce J."/>
        </authorList>
    </citation>
    <scope>NUCLEOTIDE SEQUENCE</scope>
    <source>
        <strain evidence="10">DSM 9887</strain>
    </source>
</reference>
<dbReference type="InterPro" id="IPR017871">
    <property type="entry name" value="ABC_transporter-like_CS"/>
</dbReference>
<evidence type="ECO:0000313" key="9">
    <source>
        <dbReference type="EMBL" id="GED70005.1"/>
    </source>
</evidence>
<feature type="domain" description="ABC transporter" evidence="8">
    <location>
        <begin position="5"/>
        <end position="256"/>
    </location>
</feature>
<reference evidence="11" key="1">
    <citation type="submission" date="2015-07" db="EMBL/GenBank/DDBJ databases">
        <title>Genome sequencing project for genomic taxonomy and phylogenomics of Bacillus-like bacteria.</title>
        <authorList>
            <person name="Liu B."/>
            <person name="Wang J."/>
            <person name="Zhu Y."/>
            <person name="Liu G."/>
            <person name="Chen Q."/>
            <person name="Chen Z."/>
            <person name="Lan J."/>
            <person name="Che J."/>
            <person name="Ge C."/>
            <person name="Shi H."/>
            <person name="Pan Z."/>
            <person name="Liu X."/>
        </authorList>
    </citation>
    <scope>NUCLEOTIDE SEQUENCE [LARGE SCALE GENOMIC DNA]</scope>
    <source>
        <strain evidence="11">DSM 9887</strain>
    </source>
</reference>
<dbReference type="PANTHER" id="PTHR43297:SF2">
    <property type="entry name" value="DIPEPTIDE TRANSPORT ATP-BINDING PROTEIN DPPD"/>
    <property type="match status" value="1"/>
</dbReference>
<keyword evidence="6 10" id="KW-0067">ATP-binding</keyword>
<dbReference type="InterPro" id="IPR003439">
    <property type="entry name" value="ABC_transporter-like_ATP-bd"/>
</dbReference>
<dbReference type="Pfam" id="PF08352">
    <property type="entry name" value="oligo_HPY"/>
    <property type="match status" value="1"/>
</dbReference>
<dbReference type="InterPro" id="IPR013563">
    <property type="entry name" value="Oligopep_ABC_C"/>
</dbReference>
<comment type="subcellular location">
    <subcellularLocation>
        <location evidence="1">Cell membrane</location>
        <topology evidence="1">Peripheral membrane protein</topology>
    </subcellularLocation>
</comment>
<dbReference type="InterPro" id="IPR050388">
    <property type="entry name" value="ABC_Ni/Peptide_Import"/>
</dbReference>
<dbReference type="OrthoDB" id="9802264at2"/>
<dbReference type="SMART" id="SM00382">
    <property type="entry name" value="AAA"/>
    <property type="match status" value="1"/>
</dbReference>
<dbReference type="Proteomes" id="UP000319578">
    <property type="component" value="Unassembled WGS sequence"/>
</dbReference>
<keyword evidence="4" id="KW-1003">Cell membrane</keyword>
<reference evidence="9 12" key="3">
    <citation type="submission" date="2019-06" db="EMBL/GenBank/DDBJ databases">
        <title>Whole genome shotgun sequence of Brevibacillus reuszeri NBRC 15719.</title>
        <authorList>
            <person name="Hosoyama A."/>
            <person name="Uohara A."/>
            <person name="Ohji S."/>
            <person name="Ichikawa N."/>
        </authorList>
    </citation>
    <scope>NUCLEOTIDE SEQUENCE [LARGE SCALE GENOMIC DNA]</scope>
    <source>
        <strain evidence="9 12">NBRC 15719</strain>
    </source>
</reference>
<dbReference type="PATRIC" id="fig|54915.3.peg.2419"/>
<dbReference type="Proteomes" id="UP000036834">
    <property type="component" value="Unassembled WGS sequence"/>
</dbReference>
<dbReference type="InterPro" id="IPR003593">
    <property type="entry name" value="AAA+_ATPase"/>
</dbReference>
<dbReference type="Gene3D" id="3.40.50.300">
    <property type="entry name" value="P-loop containing nucleotide triphosphate hydrolases"/>
    <property type="match status" value="1"/>
</dbReference>
<dbReference type="GO" id="GO:0005524">
    <property type="term" value="F:ATP binding"/>
    <property type="evidence" value="ECO:0007669"/>
    <property type="project" value="UniProtKB-KW"/>
</dbReference>
<keyword evidence="7" id="KW-0472">Membrane</keyword>
<evidence type="ECO:0000256" key="4">
    <source>
        <dbReference type="ARBA" id="ARBA00022475"/>
    </source>
</evidence>
<dbReference type="PROSITE" id="PS50893">
    <property type="entry name" value="ABC_TRANSPORTER_2"/>
    <property type="match status" value="1"/>
</dbReference>
<evidence type="ECO:0000256" key="7">
    <source>
        <dbReference type="ARBA" id="ARBA00023136"/>
    </source>
</evidence>
<dbReference type="EMBL" id="LGIQ01000009">
    <property type="protein sequence ID" value="KNB70570.1"/>
    <property type="molecule type" value="Genomic_DNA"/>
</dbReference>
<name>A0A0K9YQW2_9BACL</name>
<evidence type="ECO:0000313" key="12">
    <source>
        <dbReference type="Proteomes" id="UP000319578"/>
    </source>
</evidence>
<evidence type="ECO:0000256" key="5">
    <source>
        <dbReference type="ARBA" id="ARBA00022741"/>
    </source>
</evidence>
<evidence type="ECO:0000259" key="8">
    <source>
        <dbReference type="PROSITE" id="PS50893"/>
    </source>
</evidence>
<sequence>MDQLLEVTNLSTQFKTEEKIAFAVRQVNLSIKPGETIGIVGESGSGKSVTARSIMRIVENQGGQITSGEILLEGDDLVKKTEKQMRNIRGNMISMIFQDPMTSLNPLIKVGEQIAEVLRYHKNYSKQQARAETIRIMQDMSIPSAEKRYGQYPHEFSGGMLQRLMIAIALACKPKLLIADEPTTALDVTIQAQILRLMKQLQTQYNMSILLITHDLGVVAQVCDRVSVMYAGEIVESADVATLFEEPLHPYTWGLIESIPRLGQRKGSLQPIQGAPPKLTEEMIGCSFAKRCPYKSTRCEQQKPVLERLRPAHAVACHHADELVKRKGDPGWKNYSRLSN</sequence>
<protein>
    <submittedName>
        <fullName evidence="9 10">ABC transporter ATP-binding protein</fullName>
    </submittedName>
</protein>
<dbReference type="GO" id="GO:0005886">
    <property type="term" value="C:plasma membrane"/>
    <property type="evidence" value="ECO:0007669"/>
    <property type="project" value="UniProtKB-SubCell"/>
</dbReference>
<dbReference type="InterPro" id="IPR027417">
    <property type="entry name" value="P-loop_NTPase"/>
</dbReference>
<dbReference type="CDD" id="cd03257">
    <property type="entry name" value="ABC_NikE_OppD_transporters"/>
    <property type="match status" value="1"/>
</dbReference>
<evidence type="ECO:0000256" key="2">
    <source>
        <dbReference type="ARBA" id="ARBA00005417"/>
    </source>
</evidence>
<evidence type="ECO:0000313" key="11">
    <source>
        <dbReference type="Proteomes" id="UP000036834"/>
    </source>
</evidence>
<organism evidence="10 11">
    <name type="scientific">Brevibacillus reuszeri</name>
    <dbReference type="NCBI Taxonomy" id="54915"/>
    <lineage>
        <taxon>Bacteria</taxon>
        <taxon>Bacillati</taxon>
        <taxon>Bacillota</taxon>
        <taxon>Bacilli</taxon>
        <taxon>Bacillales</taxon>
        <taxon>Paenibacillaceae</taxon>
        <taxon>Brevibacillus</taxon>
    </lineage>
</organism>
<evidence type="ECO:0000256" key="3">
    <source>
        <dbReference type="ARBA" id="ARBA00022448"/>
    </source>
</evidence>
<evidence type="ECO:0000256" key="1">
    <source>
        <dbReference type="ARBA" id="ARBA00004202"/>
    </source>
</evidence>
<accession>A0A0K9YQW2</accession>
<dbReference type="AlphaFoldDB" id="A0A0K9YQW2"/>
<dbReference type="FunFam" id="3.40.50.300:FF:000016">
    <property type="entry name" value="Oligopeptide ABC transporter ATP-binding component"/>
    <property type="match status" value="1"/>
</dbReference>
<dbReference type="STRING" id="54915.ADS79_16800"/>
<proteinExistence type="inferred from homology"/>
<evidence type="ECO:0000313" key="10">
    <source>
        <dbReference type="EMBL" id="KNB70570.1"/>
    </source>
</evidence>
<keyword evidence="5" id="KW-0547">Nucleotide-binding</keyword>
<dbReference type="PROSITE" id="PS00211">
    <property type="entry name" value="ABC_TRANSPORTER_1"/>
    <property type="match status" value="1"/>
</dbReference>
<dbReference type="GO" id="GO:0015833">
    <property type="term" value="P:peptide transport"/>
    <property type="evidence" value="ECO:0007669"/>
    <property type="project" value="InterPro"/>
</dbReference>
<dbReference type="SUPFAM" id="SSF52540">
    <property type="entry name" value="P-loop containing nucleoside triphosphate hydrolases"/>
    <property type="match status" value="1"/>
</dbReference>
<dbReference type="EMBL" id="BJON01000014">
    <property type="protein sequence ID" value="GED70005.1"/>
    <property type="molecule type" value="Genomic_DNA"/>
</dbReference>
<gene>
    <name evidence="10" type="ORF">ADS79_16800</name>
    <name evidence="9" type="ORF">BRE01_37070</name>
</gene>
<keyword evidence="3" id="KW-0813">Transport</keyword>